<feature type="short sequence motif" description="Gly-cisPro motif, important for rejection of L-amino acids" evidence="2">
    <location>
        <begin position="136"/>
        <end position="137"/>
    </location>
</feature>
<comment type="catalytic activity">
    <reaction evidence="2">
        <text>a D-aminoacyl-tRNA + H2O = a tRNA + a D-alpha-amino acid + H(+)</text>
        <dbReference type="Rhea" id="RHEA:13953"/>
        <dbReference type="Rhea" id="RHEA-COMP:10123"/>
        <dbReference type="Rhea" id="RHEA-COMP:10124"/>
        <dbReference type="ChEBI" id="CHEBI:15377"/>
        <dbReference type="ChEBI" id="CHEBI:15378"/>
        <dbReference type="ChEBI" id="CHEBI:59871"/>
        <dbReference type="ChEBI" id="CHEBI:78442"/>
        <dbReference type="ChEBI" id="CHEBI:79333"/>
        <dbReference type="EC" id="3.1.1.96"/>
    </reaction>
</comment>
<accession>U4KRY2</accession>
<dbReference type="FunFam" id="3.50.80.10:FF:000001">
    <property type="entry name" value="D-aminoacyl-tRNA deacylase"/>
    <property type="match status" value="1"/>
</dbReference>
<dbReference type="Gene3D" id="3.50.80.10">
    <property type="entry name" value="D-tyrosyl-tRNA(Tyr) deacylase"/>
    <property type="match status" value="1"/>
</dbReference>
<dbReference type="InterPro" id="IPR003732">
    <property type="entry name" value="Daa-tRNA_deacyls_DTD"/>
</dbReference>
<dbReference type="HOGENOM" id="CLU_076901_1_0_14"/>
<dbReference type="GO" id="GO:0043908">
    <property type="term" value="F:Ser(Gly)-tRNA(Ala) hydrolase activity"/>
    <property type="evidence" value="ECO:0007669"/>
    <property type="project" value="UniProtKB-UniRule"/>
</dbReference>
<dbReference type="STRING" id="1318466.BN85409690"/>
<dbReference type="EMBL" id="FO681347">
    <property type="protein sequence ID" value="CCV64546.1"/>
    <property type="molecule type" value="Genomic_DNA"/>
</dbReference>
<keyword evidence="4" id="KW-1185">Reference proteome</keyword>
<comment type="subunit">
    <text evidence="2">Homodimer.</text>
</comment>
<dbReference type="GO" id="GO:0019478">
    <property type="term" value="P:D-amino acid catabolic process"/>
    <property type="evidence" value="ECO:0007669"/>
    <property type="project" value="UniProtKB-UniRule"/>
</dbReference>
<sequence length="144" mass="16229">MKVVVQRVTEANVTVSNKVIGSINEGLLVYVGFTLEDTEEHVNKMIQKIIKLRIFEDSEQKMNLNILDVKGSCLLISQFTLYADASKNNRPSFTKALNREKASLLYQTFVKKMKEFIPTEEGEFGADMKIASINNGPVTIIIEI</sequence>
<reference evidence="3 4" key="1">
    <citation type="journal article" date="2013" name="J. Mol. Microbiol. Biotechnol.">
        <title>Analysis of the Complete Genomes of Acholeplasma brassicae , A. palmae and A. laidlawii and Their Comparison to the Obligate Parasites from ' Candidatus Phytoplasma'.</title>
        <authorList>
            <person name="Kube M."/>
            <person name="Siewert C."/>
            <person name="Migdoll A.M."/>
            <person name="Duduk B."/>
            <person name="Holz S."/>
            <person name="Rabus R."/>
            <person name="Seemuller E."/>
            <person name="Mitrovic J."/>
            <person name="Muller I."/>
            <person name="Buttner C."/>
            <person name="Reinhardt R."/>
        </authorList>
    </citation>
    <scope>NUCLEOTIDE SEQUENCE [LARGE SCALE GENOMIC DNA]</scope>
    <source>
        <strain evidence="3 4">J233</strain>
    </source>
</reference>
<dbReference type="HAMAP" id="MF_00518">
    <property type="entry name" value="Deacylase_Dtd"/>
    <property type="match status" value="1"/>
</dbReference>
<dbReference type="Proteomes" id="UP000032740">
    <property type="component" value="Chromosome"/>
</dbReference>
<evidence type="ECO:0000256" key="1">
    <source>
        <dbReference type="ARBA" id="ARBA00009673"/>
    </source>
</evidence>
<comment type="function">
    <text evidence="2">An aminoacyl-tRNA editing enzyme that deacylates mischarged D-aminoacyl-tRNAs. Also deacylates mischarged glycyl-tRNA(Ala), protecting cells against glycine mischarging by AlaRS. Acts via tRNA-based rather than protein-based catalysis; rejects L-amino acids rather than detecting D-amino acids in the active site. By recycling D-aminoacyl-tRNA to D-amino acids and free tRNA molecules, this enzyme counteracts the toxicity associated with the formation of D-aminoacyl-tRNA entities in vivo and helps enforce protein L-homochirality.</text>
</comment>
<dbReference type="GO" id="GO:0106026">
    <property type="term" value="F:Gly-tRNA(Ala) deacylase activity"/>
    <property type="evidence" value="ECO:0007669"/>
    <property type="project" value="UniProtKB-UniRule"/>
</dbReference>
<keyword evidence="2" id="KW-0378">Hydrolase</keyword>
<dbReference type="Pfam" id="PF02580">
    <property type="entry name" value="Tyr_Deacylase"/>
    <property type="match status" value="1"/>
</dbReference>
<dbReference type="GO" id="GO:0051500">
    <property type="term" value="F:D-tyrosyl-tRNA(Tyr) deacylase activity"/>
    <property type="evidence" value="ECO:0007669"/>
    <property type="project" value="TreeGrafter"/>
</dbReference>
<dbReference type="AlphaFoldDB" id="U4KRY2"/>
<keyword evidence="2" id="KW-0694">RNA-binding</keyword>
<evidence type="ECO:0000256" key="2">
    <source>
        <dbReference type="HAMAP-Rule" id="MF_00518"/>
    </source>
</evidence>
<comment type="catalytic activity">
    <reaction evidence="2">
        <text>glycyl-tRNA(Ala) + H2O = tRNA(Ala) + glycine + H(+)</text>
        <dbReference type="Rhea" id="RHEA:53744"/>
        <dbReference type="Rhea" id="RHEA-COMP:9657"/>
        <dbReference type="Rhea" id="RHEA-COMP:13640"/>
        <dbReference type="ChEBI" id="CHEBI:15377"/>
        <dbReference type="ChEBI" id="CHEBI:15378"/>
        <dbReference type="ChEBI" id="CHEBI:57305"/>
        <dbReference type="ChEBI" id="CHEBI:78442"/>
        <dbReference type="ChEBI" id="CHEBI:78522"/>
    </reaction>
</comment>
<comment type="similarity">
    <text evidence="1 2">Belongs to the DTD family.</text>
</comment>
<comment type="subcellular location">
    <subcellularLocation>
        <location evidence="2">Cytoplasm</location>
    </subcellularLocation>
</comment>
<proteinExistence type="inferred from homology"/>
<dbReference type="OrthoDB" id="9801395at2"/>
<dbReference type="SUPFAM" id="SSF69500">
    <property type="entry name" value="DTD-like"/>
    <property type="match status" value="1"/>
</dbReference>
<dbReference type="GO" id="GO:0000049">
    <property type="term" value="F:tRNA binding"/>
    <property type="evidence" value="ECO:0007669"/>
    <property type="project" value="UniProtKB-UniRule"/>
</dbReference>
<dbReference type="GO" id="GO:0005737">
    <property type="term" value="C:cytoplasm"/>
    <property type="evidence" value="ECO:0007669"/>
    <property type="project" value="UniProtKB-SubCell"/>
</dbReference>
<dbReference type="KEGG" id="apal:BN85409690"/>
<evidence type="ECO:0000313" key="4">
    <source>
        <dbReference type="Proteomes" id="UP000032740"/>
    </source>
</evidence>
<dbReference type="EC" id="3.1.1.96" evidence="2"/>
<gene>
    <name evidence="2 3" type="primary">dtd</name>
    <name evidence="3" type="ORF">BN85409690</name>
</gene>
<dbReference type="NCBIfam" id="TIGR00256">
    <property type="entry name" value="D-aminoacyl-tRNA deacylase"/>
    <property type="match status" value="1"/>
</dbReference>
<evidence type="ECO:0000313" key="3">
    <source>
        <dbReference type="EMBL" id="CCV64546.1"/>
    </source>
</evidence>
<keyword evidence="2" id="KW-0820">tRNA-binding</keyword>
<protein>
    <recommendedName>
        <fullName evidence="2">D-aminoacyl-tRNA deacylase</fullName>
        <shortName evidence="2">DTD</shortName>
        <ecNumber evidence="2">3.1.1.96</ecNumber>
    </recommendedName>
    <alternativeName>
        <fullName evidence="2">Gly-tRNA(Ala) deacylase</fullName>
        <ecNumber evidence="2">3.1.1.-</ecNumber>
    </alternativeName>
</protein>
<keyword evidence="2" id="KW-0963">Cytoplasm</keyword>
<dbReference type="InterPro" id="IPR023509">
    <property type="entry name" value="DTD-like_sf"/>
</dbReference>
<dbReference type="PANTHER" id="PTHR10472:SF5">
    <property type="entry name" value="D-AMINOACYL-TRNA DEACYLASE 1"/>
    <property type="match status" value="1"/>
</dbReference>
<dbReference type="EC" id="3.1.1.-" evidence="2"/>
<comment type="domain">
    <text evidence="2">A Gly-cisPro motif from one monomer fits into the active site of the other monomer to allow specific chiral rejection of L-amino acids.</text>
</comment>
<dbReference type="RefSeq" id="WP_026660514.1">
    <property type="nucleotide sequence ID" value="NC_022538.1"/>
</dbReference>
<organism evidence="3 4">
    <name type="scientific">Alteracholeplasma palmae (strain ATCC 49389 / J233)</name>
    <name type="common">Acholeplasma palmae</name>
    <dbReference type="NCBI Taxonomy" id="1318466"/>
    <lineage>
        <taxon>Bacteria</taxon>
        <taxon>Bacillati</taxon>
        <taxon>Mycoplasmatota</taxon>
        <taxon>Mollicutes</taxon>
        <taxon>Acholeplasmatales</taxon>
        <taxon>Acholeplasmataceae</taxon>
        <taxon>Acholeplasma</taxon>
    </lineage>
</organism>
<dbReference type="PANTHER" id="PTHR10472">
    <property type="entry name" value="D-TYROSYL-TRNA TYR DEACYLASE"/>
    <property type="match status" value="1"/>
</dbReference>
<name>U4KRY2_ALTPJ</name>